<organism evidence="5 6">
    <name type="scientific">Blautia faecicola</name>
    <dbReference type="NCBI Taxonomy" id="2509240"/>
    <lineage>
        <taxon>Bacteria</taxon>
        <taxon>Bacillati</taxon>
        <taxon>Bacillota</taxon>
        <taxon>Clostridia</taxon>
        <taxon>Lachnospirales</taxon>
        <taxon>Lachnospiraceae</taxon>
        <taxon>Blautia</taxon>
    </lineage>
</organism>
<gene>
    <name evidence="5" type="ORF">ETP43_16695</name>
</gene>
<dbReference type="RefSeq" id="WP_129259730.1">
    <property type="nucleotide sequence ID" value="NZ_SDKC01000002.1"/>
</dbReference>
<dbReference type="AlphaFoldDB" id="A0A4Q1RDG4"/>
<name>A0A4Q1RDG4_9FIRM</name>
<dbReference type="SMART" id="SM00479">
    <property type="entry name" value="EXOIII"/>
    <property type="match status" value="1"/>
</dbReference>
<dbReference type="Pfam" id="PF00929">
    <property type="entry name" value="RNase_T"/>
    <property type="match status" value="1"/>
</dbReference>
<comment type="caution">
    <text evidence="5">The sequence shown here is derived from an EMBL/GenBank/DDBJ whole genome shotgun (WGS) entry which is preliminary data.</text>
</comment>
<dbReference type="OrthoDB" id="9776650at2"/>
<dbReference type="CDD" id="cd06127">
    <property type="entry name" value="DEDDh"/>
    <property type="match status" value="1"/>
</dbReference>
<keyword evidence="6" id="KW-1185">Reference proteome</keyword>
<dbReference type="Proteomes" id="UP000290106">
    <property type="component" value="Unassembled WGS sequence"/>
</dbReference>
<reference evidence="5 6" key="1">
    <citation type="submission" date="2019-01" db="EMBL/GenBank/DDBJ databases">
        <title>Blautia sp. nov. KGMB01111 isolated human feces.</title>
        <authorList>
            <person name="Park J.-E."/>
            <person name="Kim J.-S."/>
            <person name="Park S.-H."/>
        </authorList>
    </citation>
    <scope>NUCLEOTIDE SEQUENCE [LARGE SCALE GENOMIC DNA]</scope>
    <source>
        <strain evidence="5 6">KGMB01111</strain>
    </source>
</reference>
<dbReference type="InterPro" id="IPR012337">
    <property type="entry name" value="RNaseH-like_sf"/>
</dbReference>
<dbReference type="Gene3D" id="3.30.420.10">
    <property type="entry name" value="Ribonuclease H-like superfamily/Ribonuclease H"/>
    <property type="match status" value="1"/>
</dbReference>
<evidence type="ECO:0000256" key="3">
    <source>
        <dbReference type="ARBA" id="ARBA00022839"/>
    </source>
</evidence>
<keyword evidence="2" id="KW-0378">Hydrolase</keyword>
<dbReference type="PANTHER" id="PTHR30231:SF4">
    <property type="entry name" value="PROTEIN NEN2"/>
    <property type="match status" value="1"/>
</dbReference>
<evidence type="ECO:0000313" key="5">
    <source>
        <dbReference type="EMBL" id="RXS72615.1"/>
    </source>
</evidence>
<evidence type="ECO:0000259" key="4">
    <source>
        <dbReference type="SMART" id="SM00479"/>
    </source>
</evidence>
<evidence type="ECO:0000256" key="1">
    <source>
        <dbReference type="ARBA" id="ARBA00022722"/>
    </source>
</evidence>
<evidence type="ECO:0000256" key="2">
    <source>
        <dbReference type="ARBA" id="ARBA00022801"/>
    </source>
</evidence>
<dbReference type="InterPro" id="IPR013520">
    <property type="entry name" value="Ribonucl_H"/>
</dbReference>
<dbReference type="GO" id="GO:0008408">
    <property type="term" value="F:3'-5' exonuclease activity"/>
    <property type="evidence" value="ECO:0007669"/>
    <property type="project" value="TreeGrafter"/>
</dbReference>
<sequence length="196" mass="22949">MSKHEFKEIENVEMAKKLLENGTPMYVFDLETTGLSSETDRILSFSSIKMRKQNGLLKEEDRLDIFIDPGFKIPDAATAINHIDNKRIKGCPREKEASRIIRSFLGENPFICGYNSIWFDLKFIEAMYQRSFREQFVPSMHLDVWRMAEEKLELPSHKLAHVCEHLCKDSGLKFHNSMDDVIATYRSMEILMEMYN</sequence>
<dbReference type="InterPro" id="IPR036397">
    <property type="entry name" value="RNaseH_sf"/>
</dbReference>
<protein>
    <submittedName>
        <fullName evidence="5">3'-5' exonuclease</fullName>
    </submittedName>
</protein>
<feature type="domain" description="Exonuclease" evidence="4">
    <location>
        <begin position="24"/>
        <end position="193"/>
    </location>
</feature>
<evidence type="ECO:0000313" key="6">
    <source>
        <dbReference type="Proteomes" id="UP000290106"/>
    </source>
</evidence>
<dbReference type="PANTHER" id="PTHR30231">
    <property type="entry name" value="DNA POLYMERASE III SUBUNIT EPSILON"/>
    <property type="match status" value="1"/>
</dbReference>
<accession>A0A4Q1RDG4</accession>
<dbReference type="GO" id="GO:0003676">
    <property type="term" value="F:nucleic acid binding"/>
    <property type="evidence" value="ECO:0007669"/>
    <property type="project" value="InterPro"/>
</dbReference>
<proteinExistence type="predicted"/>
<dbReference type="SUPFAM" id="SSF53098">
    <property type="entry name" value="Ribonuclease H-like"/>
    <property type="match status" value="1"/>
</dbReference>
<dbReference type="EMBL" id="SDKC01000002">
    <property type="protein sequence ID" value="RXS72615.1"/>
    <property type="molecule type" value="Genomic_DNA"/>
</dbReference>
<keyword evidence="3 5" id="KW-0269">Exonuclease</keyword>
<keyword evidence="1" id="KW-0540">Nuclease</keyword>